<dbReference type="AlphaFoldDB" id="A0A0N0XY52"/>
<dbReference type="Proteomes" id="UP000037982">
    <property type="component" value="Unassembled WGS sequence"/>
</dbReference>
<proteinExistence type="predicted"/>
<dbReference type="EMBL" id="LGKG01000124">
    <property type="protein sequence ID" value="KPC63798.1"/>
    <property type="molecule type" value="Genomic_DNA"/>
</dbReference>
<dbReference type="RefSeq" id="WP_053924215.1">
    <property type="nucleotide sequence ID" value="NZ_LGKG01000124.1"/>
</dbReference>
<reference evidence="3" key="1">
    <citation type="submission" date="2015-07" db="EMBL/GenBank/DDBJ databases">
        <authorList>
            <person name="Ju K.-S."/>
            <person name="Doroghazi J.R."/>
            <person name="Metcalf W.W."/>
        </authorList>
    </citation>
    <scope>NUCLEOTIDE SEQUENCE [LARGE SCALE GENOMIC DNA]</scope>
    <source>
        <strain evidence="3">NRRL ISP-5002</strain>
    </source>
</reference>
<sequence length="154" mass="16464">MTVPAPRRRTGPPRPPTGDRPAGYHCVPRAGVTLAALCLVAATAGAAPRAPAAPTGCGDLANGRLCLHGPVGAAGRYTTTYRRREAGPAAHFSVRLGYQRKNARITAFPGWFGTRRLRYGSVTLGSRVNMLPDECIRGVMERDMTVFVTKWSCA</sequence>
<name>A0A0N0XY52_9ACTN</name>
<comment type="caution">
    <text evidence="2">The sequence shown here is derived from an EMBL/GenBank/DDBJ whole genome shotgun (WGS) entry which is preliminary data.</text>
</comment>
<evidence type="ECO:0000313" key="3">
    <source>
        <dbReference type="Proteomes" id="UP000037982"/>
    </source>
</evidence>
<keyword evidence="3" id="KW-1185">Reference proteome</keyword>
<evidence type="ECO:0000313" key="2">
    <source>
        <dbReference type="EMBL" id="KPC63798.1"/>
    </source>
</evidence>
<gene>
    <name evidence="2" type="ORF">ADL29_15245</name>
</gene>
<accession>A0A0N0XY52</accession>
<feature type="compositionally biased region" description="Basic residues" evidence="1">
    <location>
        <begin position="1"/>
        <end position="11"/>
    </location>
</feature>
<dbReference type="PATRIC" id="fig|66876.3.peg.3352"/>
<evidence type="ECO:0000256" key="1">
    <source>
        <dbReference type="SAM" id="MobiDB-lite"/>
    </source>
</evidence>
<protein>
    <submittedName>
        <fullName evidence="2">Uncharacterized protein</fullName>
    </submittedName>
</protein>
<organism evidence="2 3">
    <name type="scientific">Streptomyces chattanoogensis</name>
    <dbReference type="NCBI Taxonomy" id="66876"/>
    <lineage>
        <taxon>Bacteria</taxon>
        <taxon>Bacillati</taxon>
        <taxon>Actinomycetota</taxon>
        <taxon>Actinomycetes</taxon>
        <taxon>Kitasatosporales</taxon>
        <taxon>Streptomycetaceae</taxon>
        <taxon>Streptomyces</taxon>
    </lineage>
</organism>
<feature type="region of interest" description="Disordered" evidence="1">
    <location>
        <begin position="1"/>
        <end position="23"/>
    </location>
</feature>